<evidence type="ECO:0000313" key="3">
    <source>
        <dbReference type="Proteomes" id="UP000828390"/>
    </source>
</evidence>
<gene>
    <name evidence="2" type="ORF">DPMN_183716</name>
</gene>
<organism evidence="2 3">
    <name type="scientific">Dreissena polymorpha</name>
    <name type="common">Zebra mussel</name>
    <name type="synonym">Mytilus polymorpha</name>
    <dbReference type="NCBI Taxonomy" id="45954"/>
    <lineage>
        <taxon>Eukaryota</taxon>
        <taxon>Metazoa</taxon>
        <taxon>Spiralia</taxon>
        <taxon>Lophotrochozoa</taxon>
        <taxon>Mollusca</taxon>
        <taxon>Bivalvia</taxon>
        <taxon>Autobranchia</taxon>
        <taxon>Heteroconchia</taxon>
        <taxon>Euheterodonta</taxon>
        <taxon>Imparidentia</taxon>
        <taxon>Neoheterodontei</taxon>
        <taxon>Myida</taxon>
        <taxon>Dreissenoidea</taxon>
        <taxon>Dreissenidae</taxon>
        <taxon>Dreissena</taxon>
    </lineage>
</organism>
<dbReference type="EMBL" id="JAIWYP010000010">
    <property type="protein sequence ID" value="KAH3749223.1"/>
    <property type="molecule type" value="Genomic_DNA"/>
</dbReference>
<reference evidence="2" key="1">
    <citation type="journal article" date="2019" name="bioRxiv">
        <title>The Genome of the Zebra Mussel, Dreissena polymorpha: A Resource for Invasive Species Research.</title>
        <authorList>
            <person name="McCartney M.A."/>
            <person name="Auch B."/>
            <person name="Kono T."/>
            <person name="Mallez S."/>
            <person name="Zhang Y."/>
            <person name="Obille A."/>
            <person name="Becker A."/>
            <person name="Abrahante J.E."/>
            <person name="Garbe J."/>
            <person name="Badalamenti J.P."/>
            <person name="Herman A."/>
            <person name="Mangelson H."/>
            <person name="Liachko I."/>
            <person name="Sullivan S."/>
            <person name="Sone E.D."/>
            <person name="Koren S."/>
            <person name="Silverstein K.A.T."/>
            <person name="Beckman K.B."/>
            <person name="Gohl D.M."/>
        </authorList>
    </citation>
    <scope>NUCLEOTIDE SEQUENCE</scope>
    <source>
        <strain evidence="2">Duluth1</strain>
        <tissue evidence="2">Whole animal</tissue>
    </source>
</reference>
<dbReference type="Proteomes" id="UP000828390">
    <property type="component" value="Unassembled WGS sequence"/>
</dbReference>
<keyword evidence="3" id="KW-1185">Reference proteome</keyword>
<feature type="domain" description="DUF4704" evidence="1">
    <location>
        <begin position="11"/>
        <end position="39"/>
    </location>
</feature>
<evidence type="ECO:0000259" key="1">
    <source>
        <dbReference type="Pfam" id="PF15787"/>
    </source>
</evidence>
<dbReference type="Pfam" id="PF15787">
    <property type="entry name" value="DUF4704"/>
    <property type="match status" value="1"/>
</dbReference>
<accession>A0A9D4DHW0</accession>
<proteinExistence type="predicted"/>
<sequence length="89" mass="9788">MMAYVILSSTRIVERADVINCIGGIQVWFPLLKQVNRLHLPPLPHLLTSSDGFAMSNDACYGQPVTARGDGTRVMLPSSPYADTKLEQN</sequence>
<dbReference type="AlphaFoldDB" id="A0A9D4DHW0"/>
<name>A0A9D4DHW0_DREPO</name>
<comment type="caution">
    <text evidence="2">The sequence shown here is derived from an EMBL/GenBank/DDBJ whole genome shotgun (WGS) entry which is preliminary data.</text>
</comment>
<dbReference type="InterPro" id="IPR031570">
    <property type="entry name" value="NBEA/BDCP_DUF4704"/>
</dbReference>
<protein>
    <recommendedName>
        <fullName evidence="1">DUF4704 domain-containing protein</fullName>
    </recommendedName>
</protein>
<evidence type="ECO:0000313" key="2">
    <source>
        <dbReference type="EMBL" id="KAH3749223.1"/>
    </source>
</evidence>
<reference evidence="2" key="2">
    <citation type="submission" date="2020-11" db="EMBL/GenBank/DDBJ databases">
        <authorList>
            <person name="McCartney M.A."/>
            <person name="Auch B."/>
            <person name="Kono T."/>
            <person name="Mallez S."/>
            <person name="Becker A."/>
            <person name="Gohl D.M."/>
            <person name="Silverstein K.A.T."/>
            <person name="Koren S."/>
            <person name="Bechman K.B."/>
            <person name="Herman A."/>
            <person name="Abrahante J.E."/>
            <person name="Garbe J."/>
        </authorList>
    </citation>
    <scope>NUCLEOTIDE SEQUENCE</scope>
    <source>
        <strain evidence="2">Duluth1</strain>
        <tissue evidence="2">Whole animal</tissue>
    </source>
</reference>